<dbReference type="NCBIfam" id="NF003765">
    <property type="entry name" value="PRK05359.1"/>
    <property type="match status" value="1"/>
</dbReference>
<dbReference type="GO" id="GO:0003676">
    <property type="term" value="F:nucleic acid binding"/>
    <property type="evidence" value="ECO:0007669"/>
    <property type="project" value="InterPro"/>
</dbReference>
<proteinExistence type="inferred from homology"/>
<keyword evidence="6" id="KW-1133">Transmembrane helix</keyword>
<feature type="region of interest" description="Disordered" evidence="5">
    <location>
        <begin position="30"/>
        <end position="56"/>
    </location>
</feature>
<dbReference type="InterPro" id="IPR022894">
    <property type="entry name" value="Oligoribonuclease"/>
</dbReference>
<evidence type="ECO:0000256" key="4">
    <source>
        <dbReference type="ARBA" id="ARBA00022839"/>
    </source>
</evidence>
<gene>
    <name evidence="8" type="ORF">EJB05_40559</name>
</gene>
<feature type="domain" description="Exonuclease" evidence="7">
    <location>
        <begin position="143"/>
        <end position="330"/>
    </location>
</feature>
<protein>
    <recommendedName>
        <fullName evidence="7">Exonuclease domain-containing protein</fullName>
    </recommendedName>
</protein>
<dbReference type="EMBL" id="RWGY01000034">
    <property type="protein sequence ID" value="TVU13500.1"/>
    <property type="molecule type" value="Genomic_DNA"/>
</dbReference>
<dbReference type="CDD" id="cd06135">
    <property type="entry name" value="Orn"/>
    <property type="match status" value="1"/>
</dbReference>
<evidence type="ECO:0000256" key="1">
    <source>
        <dbReference type="ARBA" id="ARBA00009921"/>
    </source>
</evidence>
<organism evidence="8 9">
    <name type="scientific">Eragrostis curvula</name>
    <name type="common">weeping love grass</name>
    <dbReference type="NCBI Taxonomy" id="38414"/>
    <lineage>
        <taxon>Eukaryota</taxon>
        <taxon>Viridiplantae</taxon>
        <taxon>Streptophyta</taxon>
        <taxon>Embryophyta</taxon>
        <taxon>Tracheophyta</taxon>
        <taxon>Spermatophyta</taxon>
        <taxon>Magnoliopsida</taxon>
        <taxon>Liliopsida</taxon>
        <taxon>Poales</taxon>
        <taxon>Poaceae</taxon>
        <taxon>PACMAD clade</taxon>
        <taxon>Chloridoideae</taxon>
        <taxon>Eragrostideae</taxon>
        <taxon>Eragrostidinae</taxon>
        <taxon>Eragrostis</taxon>
    </lineage>
</organism>
<dbReference type="AlphaFoldDB" id="A0A5J9TQ88"/>
<dbReference type="InterPro" id="IPR012337">
    <property type="entry name" value="RNaseH-like_sf"/>
</dbReference>
<keyword evidence="3" id="KW-0378">Hydrolase</keyword>
<keyword evidence="9" id="KW-1185">Reference proteome</keyword>
<dbReference type="PANTHER" id="PTHR11046">
    <property type="entry name" value="OLIGORIBONUCLEASE, MITOCHONDRIAL"/>
    <property type="match status" value="1"/>
</dbReference>
<dbReference type="FunFam" id="3.30.420.10:FF:000003">
    <property type="entry name" value="Oligoribonuclease"/>
    <property type="match status" value="1"/>
</dbReference>
<evidence type="ECO:0000313" key="8">
    <source>
        <dbReference type="EMBL" id="TVU13500.1"/>
    </source>
</evidence>
<evidence type="ECO:0000256" key="3">
    <source>
        <dbReference type="ARBA" id="ARBA00022801"/>
    </source>
</evidence>
<dbReference type="SMART" id="SM00479">
    <property type="entry name" value="EXOIII"/>
    <property type="match status" value="1"/>
</dbReference>
<reference evidence="8 9" key="1">
    <citation type="journal article" date="2019" name="Sci. Rep.">
        <title>A high-quality genome of Eragrostis curvula grass provides insights into Poaceae evolution and supports new strategies to enhance forage quality.</title>
        <authorList>
            <person name="Carballo J."/>
            <person name="Santos B.A.C.M."/>
            <person name="Zappacosta D."/>
            <person name="Garbus I."/>
            <person name="Selva J.P."/>
            <person name="Gallo C.A."/>
            <person name="Diaz A."/>
            <person name="Albertini E."/>
            <person name="Caccamo M."/>
            <person name="Echenique V."/>
        </authorList>
    </citation>
    <scope>NUCLEOTIDE SEQUENCE [LARGE SCALE GENOMIC DNA]</scope>
    <source>
        <strain evidence="9">cv. Victoria</strain>
        <tissue evidence="8">Leaf</tissue>
    </source>
</reference>
<dbReference type="Gene3D" id="3.30.420.10">
    <property type="entry name" value="Ribonuclease H-like superfamily/Ribonuclease H"/>
    <property type="match status" value="1"/>
</dbReference>
<keyword evidence="2" id="KW-0540">Nuclease</keyword>
<keyword evidence="6" id="KW-0812">Transmembrane</keyword>
<dbReference type="GO" id="GO:0005739">
    <property type="term" value="C:mitochondrion"/>
    <property type="evidence" value="ECO:0007669"/>
    <property type="project" value="TreeGrafter"/>
</dbReference>
<feature type="compositionally biased region" description="Low complexity" evidence="5">
    <location>
        <begin position="103"/>
        <end position="112"/>
    </location>
</feature>
<comment type="similarity">
    <text evidence="1">Belongs to the oligoribonuclease family.</text>
</comment>
<dbReference type="Gramene" id="TVU13500">
    <property type="protein sequence ID" value="TVU13500"/>
    <property type="gene ID" value="EJB05_40559"/>
</dbReference>
<feature type="region of interest" description="Disordered" evidence="5">
    <location>
        <begin position="95"/>
        <end position="115"/>
    </location>
</feature>
<evidence type="ECO:0000259" key="7">
    <source>
        <dbReference type="SMART" id="SM00479"/>
    </source>
</evidence>
<evidence type="ECO:0000313" key="9">
    <source>
        <dbReference type="Proteomes" id="UP000324897"/>
    </source>
</evidence>
<dbReference type="InterPro" id="IPR013520">
    <property type="entry name" value="Ribonucl_H"/>
</dbReference>
<feature type="transmembrane region" description="Helical" evidence="6">
    <location>
        <begin position="272"/>
        <end position="294"/>
    </location>
</feature>
<dbReference type="SUPFAM" id="SSF53098">
    <property type="entry name" value="Ribonuclease H-like"/>
    <property type="match status" value="1"/>
</dbReference>
<feature type="non-terminal residue" evidence="8">
    <location>
        <position position="1"/>
    </location>
</feature>
<accession>A0A5J9TQ88</accession>
<evidence type="ECO:0000256" key="5">
    <source>
        <dbReference type="SAM" id="MobiDB-lite"/>
    </source>
</evidence>
<dbReference type="InterPro" id="IPR036397">
    <property type="entry name" value="RNaseH_sf"/>
</dbReference>
<evidence type="ECO:0000256" key="2">
    <source>
        <dbReference type="ARBA" id="ARBA00022722"/>
    </source>
</evidence>
<evidence type="ECO:0000256" key="6">
    <source>
        <dbReference type="SAM" id="Phobius"/>
    </source>
</evidence>
<name>A0A5J9TQ88_9POAL</name>
<dbReference type="Pfam" id="PF00929">
    <property type="entry name" value="RNase_T"/>
    <property type="match status" value="1"/>
</dbReference>
<comment type="caution">
    <text evidence="8">The sequence shown here is derived from an EMBL/GenBank/DDBJ whole genome shotgun (WGS) entry which is preliminary data.</text>
</comment>
<dbReference type="GO" id="GO:0000175">
    <property type="term" value="F:3'-5'-RNA exonuclease activity"/>
    <property type="evidence" value="ECO:0007669"/>
    <property type="project" value="InterPro"/>
</dbReference>
<keyword evidence="6" id="KW-0472">Membrane</keyword>
<keyword evidence="4" id="KW-0269">Exonuclease</keyword>
<sequence>MHFRIVFQVSTSAKSLLKSGSGPQFLAAAAVRPSPPPLESAAAAGPTRGEEAAAAASSQKPSVGASLISLYFCVGAMSNLVNMFAVLNLDAEDDREEGEKPAPSKAEAAEVAPKLERGSQNKSMIVNYDGDNLASSSCDYKLPLVWIDLEMTGESFFQHKSHVSDCLDVSKDRILEIACIITDGKLTKRIEGPDLVIRQSKECLDDMNEWCKIHHVASGLAEQVLKSETSEQDAEKQVLDFIRRYIGSANPLIAGNSVYMDLIFLKKYMPQLAGIFSHVIVDVSSITALCIRWFPKERKEAPRKGKNHRSMDDIRESIEELQYYKENIFKSRRSK</sequence>
<dbReference type="PANTHER" id="PTHR11046:SF14">
    <property type="entry name" value="EXONUCLEASE DOMAIN-CONTAINING PROTEIN"/>
    <property type="match status" value="1"/>
</dbReference>
<dbReference type="OrthoDB" id="270189at2759"/>
<dbReference type="Proteomes" id="UP000324897">
    <property type="component" value="Unassembled WGS sequence"/>
</dbReference>